<evidence type="ECO:0000256" key="7">
    <source>
        <dbReference type="ARBA" id="ARBA00023235"/>
    </source>
</evidence>
<comment type="catalytic activity">
    <reaction evidence="1 10 11">
        <text>[protein]-peptidylproline (omega=180) = [protein]-peptidylproline (omega=0)</text>
        <dbReference type="Rhea" id="RHEA:16237"/>
        <dbReference type="Rhea" id="RHEA-COMP:10747"/>
        <dbReference type="Rhea" id="RHEA-COMP:10748"/>
        <dbReference type="ChEBI" id="CHEBI:83833"/>
        <dbReference type="ChEBI" id="CHEBI:83834"/>
        <dbReference type="EC" id="5.2.1.8"/>
    </reaction>
</comment>
<feature type="domain" description="PPIase FKBP-type" evidence="14">
    <location>
        <begin position="166"/>
        <end position="227"/>
    </location>
</feature>
<dbReference type="Pfam" id="PF05698">
    <property type="entry name" value="Trigger_C"/>
    <property type="match status" value="1"/>
</dbReference>
<dbReference type="HAMAP" id="MF_00303">
    <property type="entry name" value="Trigger_factor_Tig"/>
    <property type="match status" value="1"/>
</dbReference>
<evidence type="ECO:0000256" key="4">
    <source>
        <dbReference type="ARBA" id="ARBA00016902"/>
    </source>
</evidence>
<evidence type="ECO:0000256" key="11">
    <source>
        <dbReference type="PROSITE-ProRule" id="PRU00277"/>
    </source>
</evidence>
<keyword evidence="6 10" id="KW-0143">Chaperone</keyword>
<reference evidence="16" key="1">
    <citation type="submission" date="2023-07" db="EMBL/GenBank/DDBJ databases">
        <title>Characterization of two Paracoccaceae strains isolated from Phycosphere and proposal of Xinfangfangia lacusdiani sp. nov.</title>
        <authorList>
            <person name="Deng Y."/>
            <person name="Zhang Y.Q."/>
        </authorList>
    </citation>
    <scope>NUCLEOTIDE SEQUENCE [LARGE SCALE GENOMIC DNA]</scope>
    <source>
        <strain evidence="16">CPCC 101403</strain>
    </source>
</reference>
<dbReference type="InterPro" id="IPR046357">
    <property type="entry name" value="PPIase_dom_sf"/>
</dbReference>
<dbReference type="SUPFAM" id="SSF109998">
    <property type="entry name" value="Triger factor/SurA peptide-binding domain-like"/>
    <property type="match status" value="1"/>
</dbReference>
<dbReference type="Pfam" id="PF05697">
    <property type="entry name" value="Trigger_N"/>
    <property type="match status" value="1"/>
</dbReference>
<dbReference type="InterPro" id="IPR008881">
    <property type="entry name" value="Trigger_fac_ribosome-bd_bac"/>
</dbReference>
<evidence type="ECO:0000256" key="8">
    <source>
        <dbReference type="ARBA" id="ARBA00024849"/>
    </source>
</evidence>
<dbReference type="InterPro" id="IPR027304">
    <property type="entry name" value="Trigger_fact/SurA_dom_sf"/>
</dbReference>
<dbReference type="RefSeq" id="WP_311758687.1">
    <property type="nucleotide sequence ID" value="NZ_JAVRQI010000004.1"/>
</dbReference>
<dbReference type="EC" id="5.2.1.8" evidence="3 10"/>
<dbReference type="SUPFAM" id="SSF54534">
    <property type="entry name" value="FKBP-like"/>
    <property type="match status" value="1"/>
</dbReference>
<comment type="function">
    <text evidence="8 10">Involved in protein export. Acts as a chaperone by maintaining the newly synthesized protein in an open conformation. Functions as a peptidyl-prolyl cis-trans isomerase.</text>
</comment>
<comment type="domain">
    <text evidence="10">Consists of 3 domains; the N-terminus binds the ribosome, the middle domain has PPIase activity, while the C-terminus has intrinsic chaperone activity on its own.</text>
</comment>
<dbReference type="SUPFAM" id="SSF102735">
    <property type="entry name" value="Trigger factor ribosome-binding domain"/>
    <property type="match status" value="1"/>
</dbReference>
<keyword evidence="7 10" id="KW-0413">Isomerase</keyword>
<dbReference type="Gene3D" id="3.30.70.1050">
    <property type="entry name" value="Trigger factor ribosome-binding domain"/>
    <property type="match status" value="1"/>
</dbReference>
<dbReference type="EMBL" id="JAVRQI010000004">
    <property type="protein sequence ID" value="MDT1061593.1"/>
    <property type="molecule type" value="Genomic_DNA"/>
</dbReference>
<organism evidence="15 16">
    <name type="scientific">Paracoccus broussonetiae</name>
    <dbReference type="NCBI Taxonomy" id="3075834"/>
    <lineage>
        <taxon>Bacteria</taxon>
        <taxon>Pseudomonadati</taxon>
        <taxon>Pseudomonadota</taxon>
        <taxon>Alphaproteobacteria</taxon>
        <taxon>Rhodobacterales</taxon>
        <taxon>Paracoccaceae</taxon>
        <taxon>Paracoccus</taxon>
    </lineage>
</organism>
<keyword evidence="10 12" id="KW-0132">Cell division</keyword>
<dbReference type="InterPro" id="IPR037041">
    <property type="entry name" value="Trigger_fac_C_sf"/>
</dbReference>
<evidence type="ECO:0000256" key="5">
    <source>
        <dbReference type="ARBA" id="ARBA00023110"/>
    </source>
</evidence>
<dbReference type="PIRSF" id="PIRSF003095">
    <property type="entry name" value="Trigger_factor"/>
    <property type="match status" value="1"/>
</dbReference>
<keyword evidence="5 10" id="KW-0697">Rotamase</keyword>
<evidence type="ECO:0000256" key="12">
    <source>
        <dbReference type="RuleBase" id="RU003914"/>
    </source>
</evidence>
<dbReference type="InterPro" id="IPR036611">
    <property type="entry name" value="Trigger_fac_ribosome-bd_sf"/>
</dbReference>
<evidence type="ECO:0000256" key="6">
    <source>
        <dbReference type="ARBA" id="ARBA00023186"/>
    </source>
</evidence>
<evidence type="ECO:0000256" key="9">
    <source>
        <dbReference type="ARBA" id="ARBA00029986"/>
    </source>
</evidence>
<keyword evidence="13" id="KW-0175">Coiled coil</keyword>
<keyword evidence="10" id="KW-0963">Cytoplasm</keyword>
<dbReference type="InterPro" id="IPR001179">
    <property type="entry name" value="PPIase_FKBP_dom"/>
</dbReference>
<proteinExistence type="inferred from homology"/>
<evidence type="ECO:0000256" key="13">
    <source>
        <dbReference type="SAM" id="Coils"/>
    </source>
</evidence>
<dbReference type="Pfam" id="PF00254">
    <property type="entry name" value="FKBP_C"/>
    <property type="match status" value="1"/>
</dbReference>
<dbReference type="Gene3D" id="1.10.3120.10">
    <property type="entry name" value="Trigger factor, C-terminal domain"/>
    <property type="match status" value="1"/>
</dbReference>
<comment type="subcellular location">
    <subcellularLocation>
        <location evidence="10">Cytoplasm</location>
    </subcellularLocation>
    <text evidence="10">About half TF is bound to the ribosome near the polypeptide exit tunnel while the other half is free in the cytoplasm.</text>
</comment>
<sequence length="444" mass="49194">MQVKETQNEGLKRGYQFTLPASDLAAQVEAKLKEAQPEVEMKGFRKGKVPMALLKKQFGQRVMGDAMQEAIDTALRGHLETSGDRPALQPKVEMVNGESWKEGDDVVVTVSYEALPAIPEADLSGVELERLVVEAGDEQVTEALENLAKNAQSFEDRKKGTKAKDGDQVVIDFKGMVDGEAFEGGTAEDYPLVLGSNSFIPGFEAQLVGAKAGEEVKVEVKFPEDYGHPTLAGKDAIFETTVKAVKAPKAAELDDELAKKFGAEDLEALKGQIRERLESEYKGASRQILKRALLDKLDALVKFELPESLVEAEAQQIAHQLWHEEHPEEHGHNHGEIELTDEHKALAERRVRLGLLLAEIGQKAEITVSDQEMTQAVLRQARQYPGQERAFLEFIQQNQQAQQQLRAPIFEDKVVDHIVEGAKVADKSVTKEELEKAIEALDQF</sequence>
<accession>A0ABU3EBJ2</accession>
<dbReference type="InterPro" id="IPR008880">
    <property type="entry name" value="Trigger_fac_C"/>
</dbReference>
<comment type="caution">
    <text evidence="15">The sequence shown here is derived from an EMBL/GenBank/DDBJ whole genome shotgun (WGS) entry which is preliminary data.</text>
</comment>
<gene>
    <name evidence="10 15" type="primary">tig</name>
    <name evidence="15" type="ORF">RM190_06960</name>
</gene>
<evidence type="ECO:0000256" key="2">
    <source>
        <dbReference type="ARBA" id="ARBA00005464"/>
    </source>
</evidence>
<dbReference type="Gene3D" id="3.10.50.40">
    <property type="match status" value="1"/>
</dbReference>
<evidence type="ECO:0000256" key="1">
    <source>
        <dbReference type="ARBA" id="ARBA00000971"/>
    </source>
</evidence>
<dbReference type="InterPro" id="IPR005215">
    <property type="entry name" value="Trig_fac"/>
</dbReference>
<dbReference type="GO" id="GO:0003755">
    <property type="term" value="F:peptidyl-prolyl cis-trans isomerase activity"/>
    <property type="evidence" value="ECO:0007669"/>
    <property type="project" value="UniProtKB-EC"/>
</dbReference>
<evidence type="ECO:0000256" key="10">
    <source>
        <dbReference type="HAMAP-Rule" id="MF_00303"/>
    </source>
</evidence>
<dbReference type="Proteomes" id="UP001251085">
    <property type="component" value="Unassembled WGS sequence"/>
</dbReference>
<evidence type="ECO:0000313" key="15">
    <source>
        <dbReference type="EMBL" id="MDT1061593.1"/>
    </source>
</evidence>
<evidence type="ECO:0000313" key="16">
    <source>
        <dbReference type="Proteomes" id="UP001251085"/>
    </source>
</evidence>
<name>A0ABU3EBJ2_9RHOB</name>
<dbReference type="PROSITE" id="PS50059">
    <property type="entry name" value="FKBP_PPIASE"/>
    <property type="match status" value="1"/>
</dbReference>
<comment type="similarity">
    <text evidence="2 10 12">Belongs to the FKBP-type PPIase family. Tig subfamily.</text>
</comment>
<protein>
    <recommendedName>
        <fullName evidence="4 10">Trigger factor</fullName>
        <shortName evidence="10">TF</shortName>
        <ecNumber evidence="3 10">5.2.1.8</ecNumber>
    </recommendedName>
    <alternativeName>
        <fullName evidence="9 10">PPIase</fullName>
    </alternativeName>
</protein>
<keyword evidence="10 12" id="KW-0131">Cell cycle</keyword>
<dbReference type="NCBIfam" id="TIGR00115">
    <property type="entry name" value="tig"/>
    <property type="match status" value="1"/>
</dbReference>
<feature type="coiled-coil region" evidence="13">
    <location>
        <begin position="137"/>
        <end position="164"/>
    </location>
</feature>
<keyword evidence="16" id="KW-1185">Reference proteome</keyword>
<evidence type="ECO:0000259" key="14">
    <source>
        <dbReference type="PROSITE" id="PS50059"/>
    </source>
</evidence>
<evidence type="ECO:0000256" key="3">
    <source>
        <dbReference type="ARBA" id="ARBA00013194"/>
    </source>
</evidence>